<sequence>MPPVKNFDSKSIPLHDLLRSTKDGKTQLPDFQRSWVWNDDQICSLLASISLSYPIGAVMMLETGNPDVRFQPRPIEGVTLNNPTEPGELILDGQQRLTSLFQTLLSGKPVKTKDTRGKVIYRWYYIDIAKALDPNIDREEAIISVPEDKIIRNFGKEIVADYSTPEKEYQNEMFPVSQIFEGSDWMTSHNEYWDYEKEKVKFFNKFNNDIVKQFEHYDVPIILLHKETLREAVCKVFEKMNSGGVSLTVFELVTATFAVYNFNLREDWATREEELKKHQVLRNIENTDFLQAVTLLATLEKSSVSCKRKDILNLSLEQYKKWADLVTLGFEQAAKFLHTQKIFSDRDLPYQTQLTALAAIFAALGDRTIGAGAIAKLANWYWCGVFGELYNSAIESRLAKDVPQVRDWINGCGAEPDTIRDANFAPDRLLSLYTRRSAAYKGLSALLLRDGGCDFFTSYPIDTLMEFNEAIDIHHIFPKHWCQKNGIAAEVYDCAINKTPLSAKTNKMIGGKAPSIYLTDIEKKSDILEDNLNEILRSHVIDPASLRTDNFDAFFQARKNALLDRIEKAMGKPILREAAKKIEN</sequence>
<comment type="caution">
    <text evidence="2">The sequence shown here is derived from an EMBL/GenBank/DDBJ whole genome shotgun (WGS) entry which is preliminary data.</text>
</comment>
<dbReference type="PANTHER" id="PTHR37292:SF2">
    <property type="entry name" value="DUF262 DOMAIN-CONTAINING PROTEIN"/>
    <property type="match status" value="1"/>
</dbReference>
<dbReference type="RefSeq" id="WP_190422065.1">
    <property type="nucleotide sequence ID" value="NZ_JAMPKK010000004.1"/>
</dbReference>
<organism evidence="2 3">
    <name type="scientific">Funiculus sociatus GB2-A5</name>
    <dbReference type="NCBI Taxonomy" id="2933946"/>
    <lineage>
        <taxon>Bacteria</taxon>
        <taxon>Bacillati</taxon>
        <taxon>Cyanobacteriota</taxon>
        <taxon>Cyanophyceae</taxon>
        <taxon>Coleofasciculales</taxon>
        <taxon>Coleofasciculaceae</taxon>
        <taxon>Funiculus</taxon>
    </lineage>
</organism>
<dbReference type="Proteomes" id="UP001442494">
    <property type="component" value="Unassembled WGS sequence"/>
</dbReference>
<evidence type="ECO:0000313" key="3">
    <source>
        <dbReference type="Proteomes" id="UP001442494"/>
    </source>
</evidence>
<dbReference type="EMBL" id="JAMPKK010000004">
    <property type="protein sequence ID" value="MEP0863500.1"/>
    <property type="molecule type" value="Genomic_DNA"/>
</dbReference>
<dbReference type="Pfam" id="PF03235">
    <property type="entry name" value="GmrSD_N"/>
    <property type="match status" value="1"/>
</dbReference>
<accession>A0ABV0JJA5</accession>
<feature type="domain" description="GmrSD restriction endonucleases N-terminal" evidence="1">
    <location>
        <begin position="14"/>
        <end position="257"/>
    </location>
</feature>
<dbReference type="PANTHER" id="PTHR37292">
    <property type="entry name" value="VNG6097C"/>
    <property type="match status" value="1"/>
</dbReference>
<name>A0ABV0JJA5_9CYAN</name>
<evidence type="ECO:0000259" key="1">
    <source>
        <dbReference type="Pfam" id="PF03235"/>
    </source>
</evidence>
<reference evidence="2 3" key="1">
    <citation type="submission" date="2022-04" db="EMBL/GenBank/DDBJ databases">
        <title>Positive selection, recombination, and allopatry shape intraspecific diversity of widespread and dominant cyanobacteria.</title>
        <authorList>
            <person name="Wei J."/>
            <person name="Shu W."/>
            <person name="Hu C."/>
        </authorList>
    </citation>
    <scope>NUCLEOTIDE SEQUENCE [LARGE SCALE GENOMIC DNA]</scope>
    <source>
        <strain evidence="2 3">GB2-A5</strain>
    </source>
</reference>
<evidence type="ECO:0000313" key="2">
    <source>
        <dbReference type="EMBL" id="MEP0863500.1"/>
    </source>
</evidence>
<gene>
    <name evidence="2" type="ORF">NDI37_03345</name>
</gene>
<dbReference type="InterPro" id="IPR004919">
    <property type="entry name" value="GmrSD_N"/>
</dbReference>
<keyword evidence="3" id="KW-1185">Reference proteome</keyword>
<protein>
    <submittedName>
        <fullName evidence="2">DUF262 domain-containing protein</fullName>
    </submittedName>
</protein>
<proteinExistence type="predicted"/>